<evidence type="ECO:0000313" key="2">
    <source>
        <dbReference type="Proteomes" id="UP000790377"/>
    </source>
</evidence>
<gene>
    <name evidence="1" type="ORF">BJ138DRAFT_1080223</name>
</gene>
<proteinExistence type="predicted"/>
<dbReference type="EMBL" id="MU267618">
    <property type="protein sequence ID" value="KAH7914154.1"/>
    <property type="molecule type" value="Genomic_DNA"/>
</dbReference>
<comment type="caution">
    <text evidence="1">The sequence shown here is derived from an EMBL/GenBank/DDBJ whole genome shotgun (WGS) entry which is preliminary data.</text>
</comment>
<keyword evidence="2" id="KW-1185">Reference proteome</keyword>
<evidence type="ECO:0000313" key="1">
    <source>
        <dbReference type="EMBL" id="KAH7914154.1"/>
    </source>
</evidence>
<name>A0ACB8AL89_9AGAM</name>
<reference evidence="1" key="1">
    <citation type="journal article" date="2021" name="New Phytol.">
        <title>Evolutionary innovations through gain and loss of genes in the ectomycorrhizal Boletales.</title>
        <authorList>
            <person name="Wu G."/>
            <person name="Miyauchi S."/>
            <person name="Morin E."/>
            <person name="Kuo A."/>
            <person name="Drula E."/>
            <person name="Varga T."/>
            <person name="Kohler A."/>
            <person name="Feng B."/>
            <person name="Cao Y."/>
            <person name="Lipzen A."/>
            <person name="Daum C."/>
            <person name="Hundley H."/>
            <person name="Pangilinan J."/>
            <person name="Johnson J."/>
            <person name="Barry K."/>
            <person name="LaButti K."/>
            <person name="Ng V."/>
            <person name="Ahrendt S."/>
            <person name="Min B."/>
            <person name="Choi I.G."/>
            <person name="Park H."/>
            <person name="Plett J.M."/>
            <person name="Magnuson J."/>
            <person name="Spatafora J.W."/>
            <person name="Nagy L.G."/>
            <person name="Henrissat B."/>
            <person name="Grigoriev I.V."/>
            <person name="Yang Z.L."/>
            <person name="Xu J."/>
            <person name="Martin F.M."/>
        </authorList>
    </citation>
    <scope>NUCLEOTIDE SEQUENCE</scope>
    <source>
        <strain evidence="1">ATCC 28755</strain>
    </source>
</reference>
<sequence>MAQSAAMGPPLSPRETRRSGRRSAPSASASTSKSPDSPASESAPRNKENGTRHSLSTSSSNGRTKRMKQEDLDDPVPHKNAHPNGAAVSHGNSNGRTKRKGKDKDKNLTATDIIIEAASNKLDNSTARGTIESPEDDAEQGVTRCICGLNDEDAAGGEFMVQCETCNVWQHGLCMGYLREDQLQDDYHCEKCKPERHQDLFKRLSKKARQSSTNSQHTSAAAASRLSRSHSPSHLLKPPKRRNTMNSRDAAFDESLKELMEATAAEAATVPESTNGDTTAIEGMSIEVQSLQEEVETELSGRKKRKRTEDESIPKKRTRSTSSASDHPIAAPPIAPAVPLAPPPPPEEPPASSSKRNVGLGNITKSVGSRNRRSGGRKSAVTPQESMMPGEGDEVPGPSNNTNSTKRSTQSVRGKITPASKRPPPSSHASGSGTHEHGTRRNHVIGGTAAGASAENSRAYRNSHAYAISQQPLFTSWNLPDYLAHLEPMLPTNIPRPIEVRGSGIKPGPGRESMERTTERGVKVKWPSKRMSVGDMNKRVRALVEWVGREQAGAMDRGRRRDALEKALKDLGELGRSADISTHNVPSSAAEGGEGGSPMILDHEDNIASKLQDMRIPSAPADGGSNPTDHKAPSSTMKMMEELMEELINFQERFGPSMKRERERRPAS</sequence>
<protein>
    <submittedName>
        <fullName evidence="1">Uncharacterized protein</fullName>
    </submittedName>
</protein>
<accession>A0ACB8AL89</accession>
<dbReference type="Proteomes" id="UP000790377">
    <property type="component" value="Unassembled WGS sequence"/>
</dbReference>
<organism evidence="1 2">
    <name type="scientific">Hygrophoropsis aurantiaca</name>
    <dbReference type="NCBI Taxonomy" id="72124"/>
    <lineage>
        <taxon>Eukaryota</taxon>
        <taxon>Fungi</taxon>
        <taxon>Dikarya</taxon>
        <taxon>Basidiomycota</taxon>
        <taxon>Agaricomycotina</taxon>
        <taxon>Agaricomycetes</taxon>
        <taxon>Agaricomycetidae</taxon>
        <taxon>Boletales</taxon>
        <taxon>Coniophorineae</taxon>
        <taxon>Hygrophoropsidaceae</taxon>
        <taxon>Hygrophoropsis</taxon>
    </lineage>
</organism>